<evidence type="ECO:0000256" key="2">
    <source>
        <dbReference type="ARBA" id="ARBA00022840"/>
    </source>
</evidence>
<dbReference type="InterPro" id="IPR029056">
    <property type="entry name" value="Ribokinase-like"/>
</dbReference>
<sequence length="275" mass="30240">MSQGADIAHVFCTAGAGPIIKSYSPELIVHPYLLELSRPDKSKQESVTSEIRKWLDKFDVLVVGPGLGRNDFLHDCVDVILTDARERDIPIIVDADGLYNLTRKPSVTLQGYLRATITPNVAEFKRLMAMYGQDYNQNDEMKPGDDAVALSCKMGGVTVVQKGPKDICAFEKGFDVCDEPGSLRRCGGQGDVLSGLIAVFTNWAYMAHETDPTTPGLPQLNGAFAGCFITRLTARRTFQHVGRSMGVPDMIEMLPRVLLDTFPTKYGMLDDDDDT</sequence>
<dbReference type="Proteomes" id="UP000054560">
    <property type="component" value="Unassembled WGS sequence"/>
</dbReference>
<dbReference type="GeneID" id="25909406"/>
<comment type="function">
    <text evidence="6">Catalyzes the dehydration of the S-form of NAD(P)HX at the expense of ATP, which is converted to ADP. Together with NAD(P)HX epimerase, which catalyzes the epimerization of the S- and R-forms, the enzyme allows the repair of both epimers of NAD(P)HX, a damaged form of NAD(P)H that is a result of enzymatic or heat-dependent hydration.</text>
</comment>
<protein>
    <recommendedName>
        <fullName evidence="6">ATP-dependent (S)-NAD(P)H-hydrate dehydratase</fullName>
        <ecNumber evidence="6">4.2.1.93</ecNumber>
    </recommendedName>
    <alternativeName>
        <fullName evidence="6">ATP-dependent NAD(P)HX dehydratase</fullName>
    </alternativeName>
</protein>
<dbReference type="AlphaFoldDB" id="A0A0L0FPE4"/>
<dbReference type="Gene3D" id="3.40.1190.20">
    <property type="match status" value="1"/>
</dbReference>
<keyword evidence="2 6" id="KW-0067">ATP-binding</keyword>
<dbReference type="PANTHER" id="PTHR12592">
    <property type="entry name" value="ATP-DEPENDENT (S)-NAD(P)H-HYDRATE DEHYDRATASE FAMILY MEMBER"/>
    <property type="match status" value="1"/>
</dbReference>
<evidence type="ECO:0000259" key="7">
    <source>
        <dbReference type="PROSITE" id="PS51383"/>
    </source>
</evidence>
<feature type="domain" description="YjeF C-terminal" evidence="7">
    <location>
        <begin position="1"/>
        <end position="261"/>
    </location>
</feature>
<evidence type="ECO:0000256" key="4">
    <source>
        <dbReference type="ARBA" id="ARBA00023027"/>
    </source>
</evidence>
<feature type="binding site" evidence="6">
    <location>
        <position position="191"/>
    </location>
    <ligand>
        <name>(6S)-NADPHX</name>
        <dbReference type="ChEBI" id="CHEBI:64076"/>
    </ligand>
</feature>
<dbReference type="STRING" id="667725.A0A0L0FPE4"/>
<evidence type="ECO:0000256" key="3">
    <source>
        <dbReference type="ARBA" id="ARBA00022857"/>
    </source>
</evidence>
<comment type="catalytic activity">
    <reaction evidence="6">
        <text>(6S)-NADHX + ATP = ADP + phosphate + NADH + H(+)</text>
        <dbReference type="Rhea" id="RHEA:19017"/>
        <dbReference type="ChEBI" id="CHEBI:15378"/>
        <dbReference type="ChEBI" id="CHEBI:30616"/>
        <dbReference type="ChEBI" id="CHEBI:43474"/>
        <dbReference type="ChEBI" id="CHEBI:57945"/>
        <dbReference type="ChEBI" id="CHEBI:64074"/>
        <dbReference type="ChEBI" id="CHEBI:456216"/>
        <dbReference type="EC" id="4.2.1.93"/>
    </reaction>
</comment>
<dbReference type="InterPro" id="IPR000631">
    <property type="entry name" value="CARKD"/>
</dbReference>
<keyword evidence="6" id="KW-0597">Phosphoprotein</keyword>
<keyword evidence="9" id="KW-1185">Reference proteome</keyword>
<comment type="similarity">
    <text evidence="6">Belongs to the NnrD/CARKD family.</text>
</comment>
<dbReference type="EMBL" id="KQ242444">
    <property type="protein sequence ID" value="KNC78677.1"/>
    <property type="molecule type" value="Genomic_DNA"/>
</dbReference>
<dbReference type="RefSeq" id="XP_014152579.1">
    <property type="nucleotide sequence ID" value="XM_014297104.1"/>
</dbReference>
<keyword evidence="5 6" id="KW-0456">Lyase</keyword>
<dbReference type="OrthoDB" id="8110916at2759"/>
<organism evidence="8 9">
    <name type="scientific">Sphaeroforma arctica JP610</name>
    <dbReference type="NCBI Taxonomy" id="667725"/>
    <lineage>
        <taxon>Eukaryota</taxon>
        <taxon>Ichthyosporea</taxon>
        <taxon>Ichthyophonida</taxon>
        <taxon>Sphaeroforma</taxon>
    </lineage>
</organism>
<dbReference type="EC" id="4.2.1.93" evidence="6"/>
<gene>
    <name evidence="8" type="ORF">SARC_08902</name>
</gene>
<dbReference type="PANTHER" id="PTHR12592:SF0">
    <property type="entry name" value="ATP-DEPENDENT (S)-NAD(P)H-HYDRATE DEHYDRATASE"/>
    <property type="match status" value="1"/>
</dbReference>
<reference evidence="8 9" key="1">
    <citation type="submission" date="2011-02" db="EMBL/GenBank/DDBJ databases">
        <title>The Genome Sequence of Sphaeroforma arctica JP610.</title>
        <authorList>
            <consortium name="The Broad Institute Genome Sequencing Platform"/>
            <person name="Russ C."/>
            <person name="Cuomo C."/>
            <person name="Young S.K."/>
            <person name="Zeng Q."/>
            <person name="Gargeya S."/>
            <person name="Alvarado L."/>
            <person name="Berlin A."/>
            <person name="Chapman S.B."/>
            <person name="Chen Z."/>
            <person name="Freedman E."/>
            <person name="Gellesch M."/>
            <person name="Goldberg J."/>
            <person name="Griggs A."/>
            <person name="Gujja S."/>
            <person name="Heilman E."/>
            <person name="Heiman D."/>
            <person name="Howarth C."/>
            <person name="Mehta T."/>
            <person name="Neiman D."/>
            <person name="Pearson M."/>
            <person name="Roberts A."/>
            <person name="Saif S."/>
            <person name="Shea T."/>
            <person name="Shenoy N."/>
            <person name="Sisk P."/>
            <person name="Stolte C."/>
            <person name="Sykes S."/>
            <person name="White J."/>
            <person name="Yandava C."/>
            <person name="Burger G."/>
            <person name="Gray M.W."/>
            <person name="Holland P.W.H."/>
            <person name="King N."/>
            <person name="Lang F.B.F."/>
            <person name="Roger A.J."/>
            <person name="Ruiz-Trillo I."/>
            <person name="Haas B."/>
            <person name="Nusbaum C."/>
            <person name="Birren B."/>
        </authorList>
    </citation>
    <scope>NUCLEOTIDE SEQUENCE [LARGE SCALE GENOMIC DNA]</scope>
    <source>
        <strain evidence="8 9">JP610</strain>
    </source>
</reference>
<evidence type="ECO:0000256" key="5">
    <source>
        <dbReference type="ARBA" id="ARBA00023239"/>
    </source>
</evidence>
<dbReference type="GO" id="GO:0046496">
    <property type="term" value="P:nicotinamide nucleotide metabolic process"/>
    <property type="evidence" value="ECO:0007669"/>
    <property type="project" value="UniProtKB-UniRule"/>
</dbReference>
<dbReference type="GO" id="GO:0110051">
    <property type="term" value="P:metabolite repair"/>
    <property type="evidence" value="ECO:0007669"/>
    <property type="project" value="TreeGrafter"/>
</dbReference>
<feature type="binding site" evidence="6">
    <location>
        <begin position="181"/>
        <end position="190"/>
    </location>
    <ligand>
        <name>ATP</name>
        <dbReference type="ChEBI" id="CHEBI:30616"/>
    </ligand>
</feature>
<evidence type="ECO:0000256" key="6">
    <source>
        <dbReference type="HAMAP-Rule" id="MF_03157"/>
    </source>
</evidence>
<dbReference type="CDD" id="cd01171">
    <property type="entry name" value="YXKO-related"/>
    <property type="match status" value="1"/>
</dbReference>
<dbReference type="PROSITE" id="PS01050">
    <property type="entry name" value="YJEF_C_2"/>
    <property type="match status" value="1"/>
</dbReference>
<dbReference type="HAMAP" id="MF_01965">
    <property type="entry name" value="NADHX_dehydratase"/>
    <property type="match status" value="1"/>
</dbReference>
<dbReference type="eggNOG" id="KOG3974">
    <property type="taxonomic scope" value="Eukaryota"/>
</dbReference>
<name>A0A0L0FPE4_9EUKA</name>
<proteinExistence type="inferred from homology"/>
<comment type="catalytic activity">
    <reaction evidence="6">
        <text>(6S)-NADPHX + ATP = ADP + phosphate + NADPH + H(+)</text>
        <dbReference type="Rhea" id="RHEA:32231"/>
        <dbReference type="ChEBI" id="CHEBI:15378"/>
        <dbReference type="ChEBI" id="CHEBI:30616"/>
        <dbReference type="ChEBI" id="CHEBI:43474"/>
        <dbReference type="ChEBI" id="CHEBI:57783"/>
        <dbReference type="ChEBI" id="CHEBI:64076"/>
        <dbReference type="ChEBI" id="CHEBI:456216"/>
        <dbReference type="EC" id="4.2.1.93"/>
    </reaction>
</comment>
<feature type="binding site" evidence="6">
    <location>
        <begin position="120"/>
        <end position="126"/>
    </location>
    <ligand>
        <name>(6S)-NADPHX</name>
        <dbReference type="ChEBI" id="CHEBI:64076"/>
    </ligand>
</feature>
<keyword evidence="1 6" id="KW-0547">Nucleotide-binding</keyword>
<feature type="binding site" evidence="6">
    <location>
        <position position="66"/>
    </location>
    <ligand>
        <name>(6S)-NADPHX</name>
        <dbReference type="ChEBI" id="CHEBI:64076"/>
    </ligand>
</feature>
<dbReference type="GO" id="GO:0047453">
    <property type="term" value="F:ATP-dependent NAD(P)H-hydrate dehydratase activity"/>
    <property type="evidence" value="ECO:0007669"/>
    <property type="project" value="UniProtKB-UniRule"/>
</dbReference>
<comment type="cofactor">
    <cofactor evidence="6">
        <name>Mg(2+)</name>
        <dbReference type="ChEBI" id="CHEBI:18420"/>
    </cofactor>
</comment>
<dbReference type="InterPro" id="IPR017953">
    <property type="entry name" value="Carbohydrate_kinase_pred_CS"/>
</dbReference>
<dbReference type="SUPFAM" id="SSF53613">
    <property type="entry name" value="Ribokinase-like"/>
    <property type="match status" value="1"/>
</dbReference>
<dbReference type="GO" id="GO:0005524">
    <property type="term" value="F:ATP binding"/>
    <property type="evidence" value="ECO:0007669"/>
    <property type="project" value="UniProtKB-KW"/>
</dbReference>
<dbReference type="Pfam" id="PF01256">
    <property type="entry name" value="Carb_kinase"/>
    <property type="match status" value="1"/>
</dbReference>
<dbReference type="PROSITE" id="PS51383">
    <property type="entry name" value="YJEF_C_3"/>
    <property type="match status" value="1"/>
</dbReference>
<keyword evidence="4 6" id="KW-0520">NAD</keyword>
<evidence type="ECO:0000313" key="9">
    <source>
        <dbReference type="Proteomes" id="UP000054560"/>
    </source>
</evidence>
<accession>A0A0L0FPE4</accession>
<keyword evidence="3" id="KW-0521">NADP</keyword>
<evidence type="ECO:0000256" key="1">
    <source>
        <dbReference type="ARBA" id="ARBA00022741"/>
    </source>
</evidence>
<feature type="binding site" evidence="6">
    <location>
        <begin position="162"/>
        <end position="166"/>
    </location>
    <ligand>
        <name>ATP</name>
        <dbReference type="ChEBI" id="CHEBI:30616"/>
    </ligand>
</feature>
<evidence type="ECO:0000313" key="8">
    <source>
        <dbReference type="EMBL" id="KNC78677.1"/>
    </source>
</evidence>